<evidence type="ECO:0000256" key="1">
    <source>
        <dbReference type="SAM" id="Phobius"/>
    </source>
</evidence>
<keyword evidence="3" id="KW-1185">Reference proteome</keyword>
<feature type="non-terminal residue" evidence="2">
    <location>
        <position position="1"/>
    </location>
</feature>
<name>A0AAN8WSM2_HALRR</name>
<feature type="non-terminal residue" evidence="2">
    <location>
        <position position="189"/>
    </location>
</feature>
<protein>
    <submittedName>
        <fullName evidence="2">Uncharacterized protein</fullName>
    </submittedName>
</protein>
<organism evidence="2 3">
    <name type="scientific">Halocaridina rubra</name>
    <name type="common">Hawaiian red shrimp</name>
    <dbReference type="NCBI Taxonomy" id="373956"/>
    <lineage>
        <taxon>Eukaryota</taxon>
        <taxon>Metazoa</taxon>
        <taxon>Ecdysozoa</taxon>
        <taxon>Arthropoda</taxon>
        <taxon>Crustacea</taxon>
        <taxon>Multicrustacea</taxon>
        <taxon>Malacostraca</taxon>
        <taxon>Eumalacostraca</taxon>
        <taxon>Eucarida</taxon>
        <taxon>Decapoda</taxon>
        <taxon>Pleocyemata</taxon>
        <taxon>Caridea</taxon>
        <taxon>Atyoidea</taxon>
        <taxon>Atyidae</taxon>
        <taxon>Halocaridina</taxon>
    </lineage>
</organism>
<evidence type="ECO:0000313" key="3">
    <source>
        <dbReference type="Proteomes" id="UP001381693"/>
    </source>
</evidence>
<keyword evidence="1" id="KW-1133">Transmembrane helix</keyword>
<feature type="transmembrane region" description="Helical" evidence="1">
    <location>
        <begin position="120"/>
        <end position="140"/>
    </location>
</feature>
<dbReference type="AlphaFoldDB" id="A0AAN8WSM2"/>
<proteinExistence type="predicted"/>
<comment type="caution">
    <text evidence="2">The sequence shown here is derived from an EMBL/GenBank/DDBJ whole genome shotgun (WGS) entry which is preliminary data.</text>
</comment>
<accession>A0AAN8WSM2</accession>
<dbReference type="Proteomes" id="UP001381693">
    <property type="component" value="Unassembled WGS sequence"/>
</dbReference>
<dbReference type="EMBL" id="JAXCGZ010016128">
    <property type="protein sequence ID" value="KAK7069566.1"/>
    <property type="molecule type" value="Genomic_DNA"/>
</dbReference>
<keyword evidence="1" id="KW-0472">Membrane</keyword>
<evidence type="ECO:0000313" key="2">
    <source>
        <dbReference type="EMBL" id="KAK7069566.1"/>
    </source>
</evidence>
<reference evidence="2 3" key="1">
    <citation type="submission" date="2023-11" db="EMBL/GenBank/DDBJ databases">
        <title>Halocaridina rubra genome assembly.</title>
        <authorList>
            <person name="Smith C."/>
        </authorList>
    </citation>
    <scope>NUCLEOTIDE SEQUENCE [LARGE SCALE GENOMIC DNA]</scope>
    <source>
        <strain evidence="2">EP-1</strain>
        <tissue evidence="2">Whole</tissue>
    </source>
</reference>
<sequence>YLTAVEQEIQRVEGHFVARILRILPLVRNHMPKLPDVVFEEVPEQHLGLRSVYRLLVPGDGFGHYEDFKRKEAVLLETAMKYREYAIALRDMPLVGPRMDTKIPELSLPEPEDLDLKELLFYHIGLPGIMYAFGCLAMYFKRRIEKVEAEEPRRLTTVLEERLRLFLSKPIVRFARYAVLFCAIYSRWY</sequence>
<gene>
    <name evidence="2" type="ORF">SK128_019111</name>
</gene>
<keyword evidence="1" id="KW-0812">Transmembrane</keyword>